<dbReference type="RefSeq" id="XP_021882590.1">
    <property type="nucleotide sequence ID" value="XM_022023757.1"/>
</dbReference>
<dbReference type="Proteomes" id="UP000193648">
    <property type="component" value="Unassembled WGS sequence"/>
</dbReference>
<comment type="caution">
    <text evidence="2">The sequence shown here is derived from an EMBL/GenBank/DDBJ whole genome shotgun (WGS) entry which is preliminary data.</text>
</comment>
<evidence type="ECO:0000313" key="2">
    <source>
        <dbReference type="EMBL" id="ORZ20050.1"/>
    </source>
</evidence>
<evidence type="ECO:0008006" key="4">
    <source>
        <dbReference type="Google" id="ProtNLM"/>
    </source>
</evidence>
<reference evidence="2 3" key="1">
    <citation type="submission" date="2016-07" db="EMBL/GenBank/DDBJ databases">
        <title>Pervasive Adenine N6-methylation of Active Genes in Fungi.</title>
        <authorList>
            <consortium name="DOE Joint Genome Institute"/>
            <person name="Mondo S.J."/>
            <person name="Dannebaum R.O."/>
            <person name="Kuo R.C."/>
            <person name="Labutti K."/>
            <person name="Haridas S."/>
            <person name="Kuo A."/>
            <person name="Salamov A."/>
            <person name="Ahrendt S.R."/>
            <person name="Lipzen A."/>
            <person name="Sullivan W."/>
            <person name="Andreopoulos W.B."/>
            <person name="Clum A."/>
            <person name="Lindquist E."/>
            <person name="Daum C."/>
            <person name="Ramamoorthy G.K."/>
            <person name="Gryganskyi A."/>
            <person name="Culley D."/>
            <person name="Magnuson J.K."/>
            <person name="James T.Y."/>
            <person name="O'Malley M.A."/>
            <person name="Stajich J.E."/>
            <person name="Spatafora J.W."/>
            <person name="Visel A."/>
            <person name="Grigoriev I.V."/>
        </authorList>
    </citation>
    <scope>NUCLEOTIDE SEQUENCE [LARGE SCALE GENOMIC DNA]</scope>
    <source>
        <strain evidence="2 3">NRRL 3116</strain>
    </source>
</reference>
<name>A0A1Y2GTJ5_9FUNG</name>
<dbReference type="InParanoid" id="A0A1Y2GTJ5"/>
<gene>
    <name evidence="2" type="ORF">BCR41DRAFT_351174</name>
</gene>
<sequence length="198" mass="21759">MARLSTLLLAIVLTFIGISYVQACESACRTDPVEFLAKKYEDMLQNQVKKVKDSKASAKAKALIPTVMSQLKGRGKVIDKTIFSVFRGTCVPAGVGKRPPSELCGSAKSIACYAPWGHKQGVFDSVNKAVMKTIQDVYKNQNAAIKSAMIDDTAKFCPKNCKDWVKPFQAIMLGWEQREHPKEYKVTPNCLPLGKGGI</sequence>
<dbReference type="GeneID" id="33565601"/>
<feature type="chain" id="PRO_5011012284" description="Saposin B-type domain-containing protein" evidence="1">
    <location>
        <begin position="24"/>
        <end position="198"/>
    </location>
</feature>
<organism evidence="2 3">
    <name type="scientific">Lobosporangium transversale</name>
    <dbReference type="NCBI Taxonomy" id="64571"/>
    <lineage>
        <taxon>Eukaryota</taxon>
        <taxon>Fungi</taxon>
        <taxon>Fungi incertae sedis</taxon>
        <taxon>Mucoromycota</taxon>
        <taxon>Mortierellomycotina</taxon>
        <taxon>Mortierellomycetes</taxon>
        <taxon>Mortierellales</taxon>
        <taxon>Mortierellaceae</taxon>
        <taxon>Lobosporangium</taxon>
    </lineage>
</organism>
<evidence type="ECO:0000313" key="3">
    <source>
        <dbReference type="Proteomes" id="UP000193648"/>
    </source>
</evidence>
<accession>A0A1Y2GTJ5</accession>
<protein>
    <recommendedName>
        <fullName evidence="4">Saposin B-type domain-containing protein</fullName>
    </recommendedName>
</protein>
<dbReference type="EMBL" id="MCFF01000013">
    <property type="protein sequence ID" value="ORZ20050.1"/>
    <property type="molecule type" value="Genomic_DNA"/>
</dbReference>
<dbReference type="OrthoDB" id="2416288at2759"/>
<proteinExistence type="predicted"/>
<dbReference type="AlphaFoldDB" id="A0A1Y2GTJ5"/>
<evidence type="ECO:0000256" key="1">
    <source>
        <dbReference type="SAM" id="SignalP"/>
    </source>
</evidence>
<keyword evidence="3" id="KW-1185">Reference proteome</keyword>
<feature type="signal peptide" evidence="1">
    <location>
        <begin position="1"/>
        <end position="23"/>
    </location>
</feature>
<keyword evidence="1" id="KW-0732">Signal</keyword>